<evidence type="ECO:0000313" key="3">
    <source>
        <dbReference type="EMBL" id="MBI4922153.1"/>
    </source>
</evidence>
<dbReference type="Gene3D" id="1.10.10.10">
    <property type="entry name" value="Winged helix-like DNA-binding domain superfamily/Winged helix DNA-binding domain"/>
    <property type="match status" value="1"/>
</dbReference>
<evidence type="ECO:0000313" key="4">
    <source>
        <dbReference type="Proteomes" id="UP000782610"/>
    </source>
</evidence>
<dbReference type="InterPro" id="IPR005149">
    <property type="entry name" value="Tscrpt_reg_PadR_N"/>
</dbReference>
<comment type="caution">
    <text evidence="3">The sequence shown here is derived from an EMBL/GenBank/DDBJ whole genome shotgun (WGS) entry which is preliminary data.</text>
</comment>
<proteinExistence type="predicted"/>
<dbReference type="InterPro" id="IPR036388">
    <property type="entry name" value="WH-like_DNA-bd_sf"/>
</dbReference>
<dbReference type="AlphaFoldDB" id="A0A933L1B7"/>
<feature type="compositionally biased region" description="Basic and acidic residues" evidence="1">
    <location>
        <begin position="163"/>
        <end position="179"/>
    </location>
</feature>
<dbReference type="Pfam" id="PF03551">
    <property type="entry name" value="PadR"/>
    <property type="match status" value="1"/>
</dbReference>
<protein>
    <submittedName>
        <fullName evidence="3">PadR family transcriptional regulator</fullName>
    </submittedName>
</protein>
<dbReference type="EMBL" id="JACRAF010000028">
    <property type="protein sequence ID" value="MBI4922153.1"/>
    <property type="molecule type" value="Genomic_DNA"/>
</dbReference>
<dbReference type="SUPFAM" id="SSF46785">
    <property type="entry name" value="Winged helix' DNA-binding domain"/>
    <property type="match status" value="1"/>
</dbReference>
<gene>
    <name evidence="3" type="ORF">HY834_10410</name>
</gene>
<accession>A0A933L1B7</accession>
<dbReference type="PANTHER" id="PTHR43252">
    <property type="entry name" value="TRANSCRIPTIONAL REGULATOR YQJI"/>
    <property type="match status" value="1"/>
</dbReference>
<dbReference type="InterPro" id="IPR036390">
    <property type="entry name" value="WH_DNA-bd_sf"/>
</dbReference>
<feature type="region of interest" description="Disordered" evidence="1">
    <location>
        <begin position="163"/>
        <end position="186"/>
    </location>
</feature>
<dbReference type="PANTHER" id="PTHR43252:SF7">
    <property type="entry name" value="TRANSCRIPTIONAL REGULATOR YQJI"/>
    <property type="match status" value="1"/>
</dbReference>
<dbReference type="Proteomes" id="UP000782610">
    <property type="component" value="Unassembled WGS sequence"/>
</dbReference>
<feature type="region of interest" description="Disordered" evidence="1">
    <location>
        <begin position="220"/>
        <end position="239"/>
    </location>
</feature>
<evidence type="ECO:0000256" key="1">
    <source>
        <dbReference type="SAM" id="MobiDB-lite"/>
    </source>
</evidence>
<evidence type="ECO:0000259" key="2">
    <source>
        <dbReference type="Pfam" id="PF03551"/>
    </source>
</evidence>
<reference evidence="3" key="1">
    <citation type="submission" date="2020-07" db="EMBL/GenBank/DDBJ databases">
        <title>Huge and variable diversity of episymbiotic CPR bacteria and DPANN archaea in groundwater ecosystems.</title>
        <authorList>
            <person name="He C.Y."/>
            <person name="Keren R."/>
            <person name="Whittaker M."/>
            <person name="Farag I.F."/>
            <person name="Doudna J."/>
            <person name="Cate J.H.D."/>
            <person name="Banfield J.F."/>
        </authorList>
    </citation>
    <scope>NUCLEOTIDE SEQUENCE</scope>
    <source>
        <strain evidence="3">NC_groundwater_1586_Pr3_B-0.1um_66_15</strain>
    </source>
</reference>
<organism evidence="3 4">
    <name type="scientific">Devosia nanyangense</name>
    <dbReference type="NCBI Taxonomy" id="1228055"/>
    <lineage>
        <taxon>Bacteria</taxon>
        <taxon>Pseudomonadati</taxon>
        <taxon>Pseudomonadota</taxon>
        <taxon>Alphaproteobacteria</taxon>
        <taxon>Hyphomicrobiales</taxon>
        <taxon>Devosiaceae</taxon>
        <taxon>Devosia</taxon>
    </lineage>
</organism>
<feature type="domain" description="Transcription regulator PadR N-terminal" evidence="2">
    <location>
        <begin position="69"/>
        <end position="136"/>
    </location>
</feature>
<name>A0A933L1B7_9HYPH</name>
<sequence length="239" mass="26897">MHPHDDHFDRHAHRAWRKVEAMGRRGWGGWGGGGPAGPGRGGFGDWGGFGDNFRIGRMLASGDLRLVALYFIEQQPRHGYDLIKAIEEKTAGLYVPSPGVIYPALTYLEETNYVTSVAEGNKRLYTITEEGKTHLADNRAAVETTLAYLGKIGEQFGKVRERWEEAERHSREAPPDRDMPGMPPEVNEARRDLKDAIREMSRSRDPESLRRLADILRRAAEEIRRGSGPEPRPDADIDL</sequence>